<dbReference type="RefSeq" id="WP_093649708.1">
    <property type="nucleotide sequence ID" value="NZ_CTEN01000001.1"/>
</dbReference>
<evidence type="ECO:0000313" key="2">
    <source>
        <dbReference type="Proteomes" id="UP000198604"/>
    </source>
</evidence>
<gene>
    <name evidence="1" type="ORF">BN1356_00363</name>
</gene>
<dbReference type="STRING" id="1608583.BN1356_00363"/>
<dbReference type="InterPro" id="IPR010434">
    <property type="entry name" value="DUF1033"/>
</dbReference>
<evidence type="ECO:0000313" key="1">
    <source>
        <dbReference type="EMBL" id="CQR23990.1"/>
    </source>
</evidence>
<dbReference type="Proteomes" id="UP000198604">
    <property type="component" value="Unassembled WGS sequence"/>
</dbReference>
<dbReference type="OrthoDB" id="2389779at2"/>
<proteinExistence type="predicted"/>
<accession>A0A0E4CRX6</accession>
<reference evidence="2" key="1">
    <citation type="submission" date="2015-03" db="EMBL/GenBank/DDBJ databases">
        <authorList>
            <person name="Urmite Genomes"/>
        </authorList>
    </citation>
    <scope>NUCLEOTIDE SEQUENCE [LARGE SCALE GENOMIC DNA]</scope>
    <source>
        <strain evidence="2">FF10</strain>
    </source>
</reference>
<name>A0A0E4CRX6_9STRE</name>
<sequence length="115" mass="14027">MYRVIKMYGDCEPWWFLDGWEEDIVKDREYASYRDALVAYQKEWVSLSEIFPEKKSKTGMMTAFWNPEEQEWCEECDEYLQQYHALLLLEVNENMPKGLQVKREKSRTRPCRIKN</sequence>
<organism evidence="1 2">
    <name type="scientific">Streptococcus varani</name>
    <dbReference type="NCBI Taxonomy" id="1608583"/>
    <lineage>
        <taxon>Bacteria</taxon>
        <taxon>Bacillati</taxon>
        <taxon>Bacillota</taxon>
        <taxon>Bacilli</taxon>
        <taxon>Lactobacillales</taxon>
        <taxon>Streptococcaceae</taxon>
        <taxon>Streptococcus</taxon>
    </lineage>
</organism>
<keyword evidence="2" id="KW-1185">Reference proteome</keyword>
<dbReference type="EMBL" id="CTEN01000001">
    <property type="protein sequence ID" value="CQR23990.1"/>
    <property type="molecule type" value="Genomic_DNA"/>
</dbReference>
<protein>
    <submittedName>
        <fullName evidence="1">Superoxide dismutase</fullName>
    </submittedName>
</protein>
<dbReference type="Pfam" id="PF06279">
    <property type="entry name" value="DUF1033"/>
    <property type="match status" value="1"/>
</dbReference>
<dbReference type="AlphaFoldDB" id="A0A0E4CRX6"/>